<dbReference type="PANTHER" id="PTHR43767">
    <property type="entry name" value="LONG-CHAIN-FATTY-ACID--COA LIGASE"/>
    <property type="match status" value="1"/>
</dbReference>
<dbReference type="InterPro" id="IPR045851">
    <property type="entry name" value="AMP-bd_C_sf"/>
</dbReference>
<feature type="domain" description="AMP-binding enzyme C-terminal" evidence="2">
    <location>
        <begin position="427"/>
        <end position="505"/>
    </location>
</feature>
<dbReference type="Gene3D" id="3.30.300.30">
    <property type="match status" value="1"/>
</dbReference>
<reference evidence="3" key="2">
    <citation type="submission" date="2020-09" db="EMBL/GenBank/DDBJ databases">
        <authorList>
            <person name="Sun Q."/>
            <person name="Zhou Y."/>
        </authorList>
    </citation>
    <scope>NUCLEOTIDE SEQUENCE</scope>
    <source>
        <strain evidence="3">CGMCC 4.7679</strain>
    </source>
</reference>
<evidence type="ECO:0000259" key="2">
    <source>
        <dbReference type="Pfam" id="PF13193"/>
    </source>
</evidence>
<keyword evidence="4" id="KW-1185">Reference proteome</keyword>
<dbReference type="Proteomes" id="UP000658656">
    <property type="component" value="Unassembled WGS sequence"/>
</dbReference>
<dbReference type="InterPro" id="IPR050237">
    <property type="entry name" value="ATP-dep_AMP-bd_enzyme"/>
</dbReference>
<dbReference type="Pfam" id="PF00501">
    <property type="entry name" value="AMP-binding"/>
    <property type="match status" value="1"/>
</dbReference>
<gene>
    <name evidence="3" type="ORF">GCM10017566_06460</name>
</gene>
<evidence type="ECO:0000259" key="1">
    <source>
        <dbReference type="Pfam" id="PF00501"/>
    </source>
</evidence>
<proteinExistence type="predicted"/>
<dbReference type="Gene3D" id="3.40.50.12780">
    <property type="entry name" value="N-terminal domain of ligase-like"/>
    <property type="match status" value="1"/>
</dbReference>
<dbReference type="SUPFAM" id="SSF56801">
    <property type="entry name" value="Acetyl-CoA synthetase-like"/>
    <property type="match status" value="1"/>
</dbReference>
<dbReference type="GO" id="GO:0016878">
    <property type="term" value="F:acid-thiol ligase activity"/>
    <property type="evidence" value="ECO:0007669"/>
    <property type="project" value="UniProtKB-ARBA"/>
</dbReference>
<feature type="domain" description="AMP-dependent synthetase/ligase" evidence="1">
    <location>
        <begin position="15"/>
        <end position="368"/>
    </location>
</feature>
<organism evidence="3 4">
    <name type="scientific">Amycolatopsis bartoniae</name>
    <dbReference type="NCBI Taxonomy" id="941986"/>
    <lineage>
        <taxon>Bacteria</taxon>
        <taxon>Bacillati</taxon>
        <taxon>Actinomycetota</taxon>
        <taxon>Actinomycetes</taxon>
        <taxon>Pseudonocardiales</taxon>
        <taxon>Pseudonocardiaceae</taxon>
        <taxon>Amycolatopsis</taxon>
    </lineage>
</organism>
<name>A0A8H9IQ70_9PSEU</name>
<evidence type="ECO:0000313" key="3">
    <source>
        <dbReference type="EMBL" id="GHF36124.1"/>
    </source>
</evidence>
<dbReference type="Pfam" id="PF13193">
    <property type="entry name" value="AMP-binding_C"/>
    <property type="match status" value="1"/>
</dbReference>
<dbReference type="PROSITE" id="PS00455">
    <property type="entry name" value="AMP_BINDING"/>
    <property type="match status" value="1"/>
</dbReference>
<reference evidence="3" key="1">
    <citation type="journal article" date="2014" name="Int. J. Syst. Evol. Microbiol.">
        <title>Complete genome sequence of Corynebacterium casei LMG S-19264T (=DSM 44701T), isolated from a smear-ripened cheese.</title>
        <authorList>
            <consortium name="US DOE Joint Genome Institute (JGI-PGF)"/>
            <person name="Walter F."/>
            <person name="Albersmeier A."/>
            <person name="Kalinowski J."/>
            <person name="Ruckert C."/>
        </authorList>
    </citation>
    <scope>NUCLEOTIDE SEQUENCE</scope>
    <source>
        <strain evidence="3">CGMCC 4.7679</strain>
    </source>
</reference>
<evidence type="ECO:0000313" key="4">
    <source>
        <dbReference type="Proteomes" id="UP000658656"/>
    </source>
</evidence>
<dbReference type="InterPro" id="IPR025110">
    <property type="entry name" value="AMP-bd_C"/>
</dbReference>
<dbReference type="PANTHER" id="PTHR43767:SF1">
    <property type="entry name" value="NONRIBOSOMAL PEPTIDE SYNTHASE PES1 (EUROFUNG)-RELATED"/>
    <property type="match status" value="1"/>
</dbReference>
<sequence>MTPTETGPRQAFLSTWAAERPDRPAVVMTGTGETLTYRQLDERSNRFAHALRAAGATRGTHIAYLLENSPRVFEVVWGAYRAGCYYTPVNTRFTADEVAYVVRDSGAVVLVASARFRDVAEKVAERVPGLRLCLATGGVIGGYESYDEVLRRFPATPVADESPGCRMLYSSGTTGQPKGVKRPLPSGSLDATDPWLTTQARLYGWTGDTRYLCPAPLYHGAGLWWTTAMHRLGATAYVMEKFDATAFLETVQRHRITCTQLVPTMFVRLLRLPEEVRAAFDVSSLTSAIHAAAPCPVEVKQAMIDWWGPIVYEYFAATEGNGSTSITTGEWLRHKGSVGKAVVGIPHIVGPDGTELPPGEVGLVYFESTTGEVFEYHNDPDKTRASRLDTWSTTGDMGYLDAGGYLYLTDRSSHMIISGGVNIYPQEAENVLATHDAVDDVAVIGVPDPEFGEQVKAVVVPRPGVAAGPELEVALVAWCRDRLAHYKCPKSVDFVDALPRGDNGKLYKLQLRKAYWEGRSSVIR</sequence>
<dbReference type="InterPro" id="IPR020845">
    <property type="entry name" value="AMP-binding_CS"/>
</dbReference>
<protein>
    <submittedName>
        <fullName evidence="3">Putative acyl-CoA ligase</fullName>
    </submittedName>
</protein>
<dbReference type="EMBL" id="BNAV01000001">
    <property type="protein sequence ID" value="GHF36124.1"/>
    <property type="molecule type" value="Genomic_DNA"/>
</dbReference>
<dbReference type="InterPro" id="IPR042099">
    <property type="entry name" value="ANL_N_sf"/>
</dbReference>
<dbReference type="InterPro" id="IPR000873">
    <property type="entry name" value="AMP-dep_synth/lig_dom"/>
</dbReference>
<dbReference type="RefSeq" id="WP_261377168.1">
    <property type="nucleotide sequence ID" value="NZ_BNAV01000001.1"/>
</dbReference>
<keyword evidence="3" id="KW-0436">Ligase</keyword>
<accession>A0A8H9IQ70</accession>
<dbReference type="AlphaFoldDB" id="A0A8H9IQ70"/>
<comment type="caution">
    <text evidence="3">The sequence shown here is derived from an EMBL/GenBank/DDBJ whole genome shotgun (WGS) entry which is preliminary data.</text>
</comment>